<keyword evidence="2 8" id="KW-0812">Transmembrane</keyword>
<evidence type="ECO:0000256" key="6">
    <source>
        <dbReference type="ARBA" id="ARBA00023136"/>
    </source>
</evidence>
<dbReference type="Proteomes" id="UP000220158">
    <property type="component" value="Chromosome 12"/>
</dbReference>
<dbReference type="PROSITE" id="PS50088">
    <property type="entry name" value="ANK_REPEAT"/>
    <property type="match status" value="1"/>
</dbReference>
<dbReference type="PROSITE" id="PS50216">
    <property type="entry name" value="DHHC"/>
    <property type="match status" value="1"/>
</dbReference>
<comment type="similarity">
    <text evidence="8">Belongs to the DHHC palmitoyltransferase family.</text>
</comment>
<organism evidence="11 12">
    <name type="scientific">Plasmodium relictum</name>
    <dbReference type="NCBI Taxonomy" id="85471"/>
    <lineage>
        <taxon>Eukaryota</taxon>
        <taxon>Sar</taxon>
        <taxon>Alveolata</taxon>
        <taxon>Apicomplexa</taxon>
        <taxon>Aconoidasida</taxon>
        <taxon>Haemosporida</taxon>
        <taxon>Plasmodiidae</taxon>
        <taxon>Plasmodium</taxon>
        <taxon>Plasmodium (Haemamoeba)</taxon>
    </lineage>
</organism>
<keyword evidence="4 8" id="KW-1133">Transmembrane helix</keyword>
<dbReference type="GeneID" id="39737301"/>
<name>A0A1J1H8R5_PLARL</name>
<dbReference type="PROSITE" id="PS50297">
    <property type="entry name" value="ANK_REP_REGION"/>
    <property type="match status" value="1"/>
</dbReference>
<keyword evidence="8" id="KW-0012">Acyltransferase</keyword>
<comment type="catalytic activity">
    <reaction evidence="8">
        <text>L-cysteinyl-[protein] + hexadecanoyl-CoA = S-hexadecanoyl-L-cysteinyl-[protein] + CoA</text>
        <dbReference type="Rhea" id="RHEA:36683"/>
        <dbReference type="Rhea" id="RHEA-COMP:10131"/>
        <dbReference type="Rhea" id="RHEA-COMP:11032"/>
        <dbReference type="ChEBI" id="CHEBI:29950"/>
        <dbReference type="ChEBI" id="CHEBI:57287"/>
        <dbReference type="ChEBI" id="CHEBI:57379"/>
        <dbReference type="ChEBI" id="CHEBI:74151"/>
        <dbReference type="EC" id="2.3.1.225"/>
    </reaction>
</comment>
<dbReference type="InterPro" id="IPR036770">
    <property type="entry name" value="Ankyrin_rpt-contain_sf"/>
</dbReference>
<dbReference type="RefSeq" id="XP_028534175.1">
    <property type="nucleotide sequence ID" value="XM_028677825.1"/>
</dbReference>
<accession>A0A1J1H8R5</accession>
<evidence type="ECO:0000256" key="8">
    <source>
        <dbReference type="RuleBase" id="RU079119"/>
    </source>
</evidence>
<evidence type="ECO:0000313" key="11">
    <source>
        <dbReference type="EMBL" id="CRH01174.1"/>
    </source>
</evidence>
<keyword evidence="3" id="KW-0677">Repeat</keyword>
<evidence type="ECO:0000256" key="9">
    <source>
        <dbReference type="SAM" id="MobiDB-lite"/>
    </source>
</evidence>
<dbReference type="PANTHER" id="PTHR24161:SF85">
    <property type="entry name" value="PALMITOYLTRANSFERASE HIP14"/>
    <property type="match status" value="1"/>
</dbReference>
<evidence type="ECO:0000256" key="2">
    <source>
        <dbReference type="ARBA" id="ARBA00022692"/>
    </source>
</evidence>
<feature type="transmembrane region" description="Helical" evidence="8">
    <location>
        <begin position="488"/>
        <end position="509"/>
    </location>
</feature>
<feature type="region of interest" description="Disordered" evidence="9">
    <location>
        <begin position="354"/>
        <end position="374"/>
    </location>
</feature>
<dbReference type="OrthoDB" id="9909019at2759"/>
<feature type="transmembrane region" description="Helical" evidence="8">
    <location>
        <begin position="287"/>
        <end position="310"/>
    </location>
</feature>
<evidence type="ECO:0000256" key="1">
    <source>
        <dbReference type="ARBA" id="ARBA00004141"/>
    </source>
</evidence>
<dbReference type="EMBL" id="LN835307">
    <property type="protein sequence ID" value="CRH01174.1"/>
    <property type="molecule type" value="Genomic_DNA"/>
</dbReference>
<dbReference type="InterPro" id="IPR001594">
    <property type="entry name" value="Palmitoyltrfase_DHHC"/>
</dbReference>
<feature type="transmembrane region" description="Helical" evidence="8">
    <location>
        <begin position="112"/>
        <end position="132"/>
    </location>
</feature>
<dbReference type="SMART" id="SM00248">
    <property type="entry name" value="ANK"/>
    <property type="match status" value="5"/>
</dbReference>
<feature type="transmembrane region" description="Helical" evidence="8">
    <location>
        <begin position="521"/>
        <end position="545"/>
    </location>
</feature>
<feature type="transmembrane region" description="Helical" evidence="8">
    <location>
        <begin position="322"/>
        <end position="342"/>
    </location>
</feature>
<feature type="compositionally biased region" description="Acidic residues" evidence="9">
    <location>
        <begin position="358"/>
        <end position="371"/>
    </location>
</feature>
<dbReference type="PANTHER" id="PTHR24161">
    <property type="entry name" value="ANK_REP_REGION DOMAIN-CONTAINING PROTEIN-RELATED"/>
    <property type="match status" value="1"/>
</dbReference>
<dbReference type="GO" id="GO:0019706">
    <property type="term" value="F:protein-cysteine S-palmitoyltransferase activity"/>
    <property type="evidence" value="ECO:0007669"/>
    <property type="project" value="UniProtKB-EC"/>
</dbReference>
<feature type="repeat" description="ANK" evidence="7">
    <location>
        <begin position="44"/>
        <end position="76"/>
    </location>
</feature>
<keyword evidence="8 11" id="KW-0808">Transferase</keyword>
<evidence type="ECO:0000313" key="12">
    <source>
        <dbReference type="Proteomes" id="UP000220158"/>
    </source>
</evidence>
<feature type="transmembrane region" description="Helical" evidence="8">
    <location>
        <begin position="152"/>
        <end position="171"/>
    </location>
</feature>
<evidence type="ECO:0000256" key="3">
    <source>
        <dbReference type="ARBA" id="ARBA00022737"/>
    </source>
</evidence>
<dbReference type="GO" id="GO:0016020">
    <property type="term" value="C:membrane"/>
    <property type="evidence" value="ECO:0007669"/>
    <property type="project" value="UniProtKB-SubCell"/>
</dbReference>
<dbReference type="KEGG" id="prel:PRELSG_1205800"/>
<dbReference type="AlphaFoldDB" id="A0A1J1H8R5"/>
<dbReference type="InterPro" id="IPR002110">
    <property type="entry name" value="Ankyrin_rpt"/>
</dbReference>
<keyword evidence="6 8" id="KW-0472">Membrane</keyword>
<dbReference type="OMA" id="VMWISWI"/>
<dbReference type="VEuPathDB" id="PlasmoDB:PRELSG_1205800"/>
<sequence length="648" mass="77634">MTCNFIYDESIKKELIFQLVKQNNEEIYHLLEEDKNLINCQDENGNSLLHWAVFLNNIYLVCYLLENNADVNIKSKTKQTPLLWAVCSNNIFMIYLLKKYGCNLYEVDNKGYNCLIISIQYNSILCFFYLLHLNFSITEKDFNDCSVLDWSAYNNNMFFLRLFSIFLNNLYSINLTKPSSILHKAIIGNAYEAVDYLILNNYQNIYDIATDDNKTIVEFIEENKNNVDSKIYQFLMCKKTQQICKKKRIAYSLYESNGKIGHYMIKKKKNISLLFNIYSKYRENKTLLIYPFLLVLTYLYLNLVYFFYFRVELGHKKIFLDIFHPFLFIIYYFVVSSDPGYLENSKELYKSTKVETEEKAEDNDNVNDENEKEISENNNISKQNFIFEYIIKNINMEIKNYEKKNKLLEFSEKIKNKNIFELKEKLDLTWDVKPFEISSFDINMLCPTCFLFKRLRTKHCRFCDKCVEIYDHHCVFTLNCMAINNARIFLMWILSNILFSFYILYLYIWLAFKLSSIYYNLSFYIILTVVILSIILIYFMGSVFLRSFFNILENITSNEKFKMYSSKTFFSYELKIDENNQPFIVRKFQNPFDQGKIFNFLHFLTKSKESLLKKKDNFIEIDKNIKSEVVHNFVQNLNKKLTEYYGKK</sequence>
<evidence type="ECO:0000256" key="7">
    <source>
        <dbReference type="PROSITE-ProRule" id="PRU00023"/>
    </source>
</evidence>
<gene>
    <name evidence="11" type="primary">DHHC5</name>
    <name evidence="11" type="ORF">PRELSG_1205800</name>
</gene>
<dbReference type="EC" id="2.3.1.225" evidence="8"/>
<dbReference type="Gene3D" id="1.25.40.20">
    <property type="entry name" value="Ankyrin repeat-containing domain"/>
    <property type="match status" value="1"/>
</dbReference>
<comment type="domain">
    <text evidence="8">The DHHC domain is required for palmitoyltransferase activity.</text>
</comment>
<dbReference type="Pfam" id="PF12796">
    <property type="entry name" value="Ank_2"/>
    <property type="match status" value="1"/>
</dbReference>
<dbReference type="Pfam" id="PF13606">
    <property type="entry name" value="Ank_3"/>
    <property type="match status" value="1"/>
</dbReference>
<protein>
    <recommendedName>
        <fullName evidence="8">Palmitoyltransferase</fullName>
        <ecNumber evidence="8">2.3.1.225</ecNumber>
    </recommendedName>
</protein>
<dbReference type="Pfam" id="PF01529">
    <property type="entry name" value="DHHC"/>
    <property type="match status" value="1"/>
</dbReference>
<proteinExistence type="inferred from homology"/>
<keyword evidence="12" id="KW-1185">Reference proteome</keyword>
<reference evidence="11 12" key="1">
    <citation type="submission" date="2015-04" db="EMBL/GenBank/DDBJ databases">
        <authorList>
            <consortium name="Pathogen Informatics"/>
        </authorList>
    </citation>
    <scope>NUCLEOTIDE SEQUENCE [LARGE SCALE GENOMIC DNA]</scope>
    <source>
        <strain evidence="11 12">SGS1</strain>
    </source>
</reference>
<evidence type="ECO:0000256" key="4">
    <source>
        <dbReference type="ARBA" id="ARBA00022989"/>
    </source>
</evidence>
<evidence type="ECO:0000259" key="10">
    <source>
        <dbReference type="Pfam" id="PF01529"/>
    </source>
</evidence>
<evidence type="ECO:0000256" key="5">
    <source>
        <dbReference type="ARBA" id="ARBA00023043"/>
    </source>
</evidence>
<keyword evidence="5 7" id="KW-0040">ANK repeat</keyword>
<feature type="domain" description="Palmitoyltransferase DHHC" evidence="10">
    <location>
        <begin position="443"/>
        <end position="562"/>
    </location>
</feature>
<comment type="subcellular location">
    <subcellularLocation>
        <location evidence="1">Membrane</location>
        <topology evidence="1">Multi-pass membrane protein</topology>
    </subcellularLocation>
</comment>
<dbReference type="SUPFAM" id="SSF48403">
    <property type="entry name" value="Ankyrin repeat"/>
    <property type="match status" value="1"/>
</dbReference>